<keyword evidence="1" id="KW-0472">Membrane</keyword>
<evidence type="ECO:0000313" key="3">
    <source>
        <dbReference type="Proteomes" id="UP001228113"/>
    </source>
</evidence>
<dbReference type="AlphaFoldDB" id="A0AA48HBG8"/>
<proteinExistence type="predicted"/>
<sequence>MDGPRGLWELAARPGPAFAARAEEAPSAGRAFGAMLALRAPVAFLSSLLLWIRLTALCDALRDPGSALWREVLAALPGTLDPAQLAETLAGVPRLPSLGAALPWMALLAPVSVASLWLHHATFDHAGLLLLGGADRAKGFRGTLTADAEALRVGVLGALAALPGEVPGAPWWLGLLLAPAALWCWYLRGQALAAWHGCPLWKGVAATVLNVLVAGLLMLALLVLAALAAWIAV</sequence>
<organism evidence="2 3">
    <name type="scientific">Mesoterricola sediminis</name>
    <dbReference type="NCBI Taxonomy" id="2927980"/>
    <lineage>
        <taxon>Bacteria</taxon>
        <taxon>Pseudomonadati</taxon>
        <taxon>Acidobacteriota</taxon>
        <taxon>Holophagae</taxon>
        <taxon>Holophagales</taxon>
        <taxon>Holophagaceae</taxon>
        <taxon>Mesoterricola</taxon>
    </lineage>
</organism>
<evidence type="ECO:0000256" key="1">
    <source>
        <dbReference type="SAM" id="Phobius"/>
    </source>
</evidence>
<dbReference type="KEGG" id="msea:METESE_02010"/>
<feature type="transmembrane region" description="Helical" evidence="1">
    <location>
        <begin position="208"/>
        <end position="232"/>
    </location>
</feature>
<dbReference type="Proteomes" id="UP001228113">
    <property type="component" value="Chromosome"/>
</dbReference>
<evidence type="ECO:0000313" key="2">
    <source>
        <dbReference type="EMBL" id="BDU75243.1"/>
    </source>
</evidence>
<keyword evidence="1" id="KW-0812">Transmembrane</keyword>
<accession>A0AA48HBG8</accession>
<gene>
    <name evidence="2" type="ORF">METESE_02010</name>
</gene>
<evidence type="ECO:0008006" key="4">
    <source>
        <dbReference type="Google" id="ProtNLM"/>
    </source>
</evidence>
<name>A0AA48HBG8_9BACT</name>
<dbReference type="EMBL" id="AP027081">
    <property type="protein sequence ID" value="BDU75243.1"/>
    <property type="molecule type" value="Genomic_DNA"/>
</dbReference>
<keyword evidence="3" id="KW-1185">Reference proteome</keyword>
<keyword evidence="1" id="KW-1133">Transmembrane helix</keyword>
<feature type="transmembrane region" description="Helical" evidence="1">
    <location>
        <begin position="169"/>
        <end position="187"/>
    </location>
</feature>
<dbReference type="RefSeq" id="WP_316410916.1">
    <property type="nucleotide sequence ID" value="NZ_AP027081.1"/>
</dbReference>
<protein>
    <recommendedName>
        <fullName evidence="4">Yip1 domain-containing protein</fullName>
    </recommendedName>
</protein>
<reference evidence="2" key="1">
    <citation type="journal article" date="2023" name="Int. J. Syst. Evol. Microbiol.">
        <title>Mesoterricola silvestris gen. nov., sp. nov., Mesoterricola sediminis sp. nov., Geothrix oryzae sp. nov., Geothrix edaphica sp. nov., Geothrix rubra sp. nov., and Geothrix limicola sp. nov., six novel members of Acidobacteriota isolated from soils.</title>
        <authorList>
            <person name="Itoh H."/>
            <person name="Sugisawa Y."/>
            <person name="Mise K."/>
            <person name="Xu Z."/>
            <person name="Kuniyasu M."/>
            <person name="Ushijima N."/>
            <person name="Kawano K."/>
            <person name="Kobayashi E."/>
            <person name="Shiratori Y."/>
            <person name="Masuda Y."/>
            <person name="Senoo K."/>
        </authorList>
    </citation>
    <scope>NUCLEOTIDE SEQUENCE</scope>
    <source>
        <strain evidence="2">W786</strain>
    </source>
</reference>